<dbReference type="RefSeq" id="WP_184192440.1">
    <property type="nucleotide sequence ID" value="NZ_JACHGW010000001.1"/>
</dbReference>
<dbReference type="AlphaFoldDB" id="A0A7W9W3W5"/>
<gene>
    <name evidence="2" type="ORF">HNQ39_000576</name>
</gene>
<keyword evidence="3" id="KW-1185">Reference proteome</keyword>
<dbReference type="PROSITE" id="PS51318">
    <property type="entry name" value="TAT"/>
    <property type="match status" value="1"/>
</dbReference>
<dbReference type="PANTHER" id="PTHR43737:SF1">
    <property type="entry name" value="DUF1501 DOMAIN-CONTAINING PROTEIN"/>
    <property type="match status" value="1"/>
</dbReference>
<dbReference type="Proteomes" id="UP000520814">
    <property type="component" value="Unassembled WGS sequence"/>
</dbReference>
<name>A0A7W9W3W5_ARMRO</name>
<evidence type="ECO:0000313" key="2">
    <source>
        <dbReference type="EMBL" id="MBB6048814.1"/>
    </source>
</evidence>
<dbReference type="InterPro" id="IPR010869">
    <property type="entry name" value="DUF1501"/>
</dbReference>
<dbReference type="InterPro" id="IPR017850">
    <property type="entry name" value="Alkaline_phosphatase_core_sf"/>
</dbReference>
<organism evidence="2 3">
    <name type="scientific">Armatimonas rosea</name>
    <dbReference type="NCBI Taxonomy" id="685828"/>
    <lineage>
        <taxon>Bacteria</taxon>
        <taxon>Bacillati</taxon>
        <taxon>Armatimonadota</taxon>
        <taxon>Armatimonadia</taxon>
        <taxon>Armatimonadales</taxon>
        <taxon>Armatimonadaceae</taxon>
        <taxon>Armatimonas</taxon>
    </lineage>
</organism>
<accession>A0A7W9W3W5</accession>
<dbReference type="Pfam" id="PF07394">
    <property type="entry name" value="DUF1501"/>
    <property type="match status" value="1"/>
</dbReference>
<dbReference type="SUPFAM" id="SSF53649">
    <property type="entry name" value="Alkaline phosphatase-like"/>
    <property type="match status" value="1"/>
</dbReference>
<dbReference type="InterPro" id="IPR006311">
    <property type="entry name" value="TAT_signal"/>
</dbReference>
<evidence type="ECO:0000313" key="3">
    <source>
        <dbReference type="Proteomes" id="UP000520814"/>
    </source>
</evidence>
<dbReference type="EMBL" id="JACHGW010000001">
    <property type="protein sequence ID" value="MBB6048814.1"/>
    <property type="molecule type" value="Genomic_DNA"/>
</dbReference>
<dbReference type="PANTHER" id="PTHR43737">
    <property type="entry name" value="BLL7424 PROTEIN"/>
    <property type="match status" value="1"/>
</dbReference>
<proteinExistence type="predicted"/>
<sequence>MQNSLPNRRHFLTQAAGGLGSIALAALLVDEASASPLTPARRGDNAEFSFSPPRRTGAGGAAKRVIQIFCCGGVSHLDTFDYKPELIKRDGQECKKVFDTFFAQPGNLMKSPFAFKQHGKSGRWVSELLPHIAERVDDITFLSSMKAKSANHTPATFQMNSGFTLNGFPCLGAWLSYGLGTLSQDLPAFVVLPDPRGLPAGGAINWTSGFLPATHQGTAFNPKGQPVDNLFPPDTIKPADRQAALGLLGTMNQEFGAAHPGDSALAARIKAYELAARMQTSIPQVVAFDQEPEHIKKLYGLDDPIAGGFGRNCLLARRLLEKGVRFVQLYHGGAFGSPRINWDAHEDITENHTKQARSMDQPVAALLTDLKQRGMLDDTLILWTTEFGRTPITQGIGKTGRDHHHLAYTCWMAGAGLKPGVTYGATDEIGYDTAENPVTVYDFHATVLHLLGIDHTKLTYPYGGRNYRLTDVHGEVIRGILS</sequence>
<evidence type="ECO:0008006" key="4">
    <source>
        <dbReference type="Google" id="ProtNLM"/>
    </source>
</evidence>
<feature type="region of interest" description="Disordered" evidence="1">
    <location>
        <begin position="38"/>
        <end position="58"/>
    </location>
</feature>
<protein>
    <recommendedName>
        <fullName evidence="4">DUF1501 domain-containing protein</fullName>
    </recommendedName>
</protein>
<comment type="caution">
    <text evidence="2">The sequence shown here is derived from an EMBL/GenBank/DDBJ whole genome shotgun (WGS) entry which is preliminary data.</text>
</comment>
<dbReference type="Gene3D" id="3.40.720.10">
    <property type="entry name" value="Alkaline Phosphatase, subunit A"/>
    <property type="match status" value="1"/>
</dbReference>
<evidence type="ECO:0000256" key="1">
    <source>
        <dbReference type="SAM" id="MobiDB-lite"/>
    </source>
</evidence>
<reference evidence="2 3" key="1">
    <citation type="submission" date="2020-08" db="EMBL/GenBank/DDBJ databases">
        <title>Genomic Encyclopedia of Type Strains, Phase IV (KMG-IV): sequencing the most valuable type-strain genomes for metagenomic binning, comparative biology and taxonomic classification.</title>
        <authorList>
            <person name="Goeker M."/>
        </authorList>
    </citation>
    <scope>NUCLEOTIDE SEQUENCE [LARGE SCALE GENOMIC DNA]</scope>
    <source>
        <strain evidence="2 3">DSM 23562</strain>
    </source>
</reference>